<proteinExistence type="predicted"/>
<dbReference type="InterPro" id="IPR015943">
    <property type="entry name" value="WD40/YVTN_repeat-like_dom_sf"/>
</dbReference>
<organism evidence="3 4">
    <name type="scientific">candidate division TA06 bacterium</name>
    <dbReference type="NCBI Taxonomy" id="2250710"/>
    <lineage>
        <taxon>Bacteria</taxon>
        <taxon>Bacteria division TA06</taxon>
    </lineage>
</organism>
<dbReference type="InterPro" id="IPR036322">
    <property type="entry name" value="WD40_repeat_dom_sf"/>
</dbReference>
<reference evidence="3 4" key="1">
    <citation type="submission" date="2019-03" db="EMBL/GenBank/DDBJ databases">
        <title>Metabolic potential of uncultured bacteria and archaea associated with petroleum seepage in deep-sea sediments.</title>
        <authorList>
            <person name="Dong X."/>
            <person name="Hubert C."/>
        </authorList>
    </citation>
    <scope>NUCLEOTIDE SEQUENCE [LARGE SCALE GENOMIC DNA]</scope>
    <source>
        <strain evidence="3">E44_bin18</strain>
    </source>
</reference>
<dbReference type="NCBIfam" id="TIGR04183">
    <property type="entry name" value="Por_Secre_tail"/>
    <property type="match status" value="1"/>
</dbReference>
<dbReference type="AlphaFoldDB" id="A0A523URZ4"/>
<dbReference type="Gene3D" id="2.60.40.4070">
    <property type="match status" value="1"/>
</dbReference>
<accession>A0A523URZ4</accession>
<dbReference type="Gene3D" id="2.130.10.10">
    <property type="entry name" value="YVTN repeat-like/Quinoprotein amine dehydrogenase"/>
    <property type="match status" value="2"/>
</dbReference>
<gene>
    <name evidence="3" type="ORF">E3J62_08710</name>
</gene>
<dbReference type="InterPro" id="IPR013783">
    <property type="entry name" value="Ig-like_fold"/>
</dbReference>
<dbReference type="InterPro" id="IPR025965">
    <property type="entry name" value="FlgD/Vpr_Ig-like"/>
</dbReference>
<dbReference type="Pfam" id="PF13860">
    <property type="entry name" value="FlgD_ig"/>
    <property type="match status" value="1"/>
</dbReference>
<comment type="caution">
    <text evidence="3">The sequence shown here is derived from an EMBL/GenBank/DDBJ whole genome shotgun (WGS) entry which is preliminary data.</text>
</comment>
<evidence type="ECO:0000313" key="4">
    <source>
        <dbReference type="Proteomes" id="UP000315525"/>
    </source>
</evidence>
<evidence type="ECO:0000256" key="1">
    <source>
        <dbReference type="SAM" id="SignalP"/>
    </source>
</evidence>
<dbReference type="Gene3D" id="2.60.40.10">
    <property type="entry name" value="Immunoglobulins"/>
    <property type="match status" value="1"/>
</dbReference>
<name>A0A523URZ4_UNCT6</name>
<feature type="domain" description="FlgD/Vpr Ig-like" evidence="2">
    <location>
        <begin position="851"/>
        <end position="918"/>
    </location>
</feature>
<protein>
    <submittedName>
        <fullName evidence="3">T9SS type A sorting domain-containing protein</fullName>
    </submittedName>
</protein>
<evidence type="ECO:0000259" key="2">
    <source>
        <dbReference type="Pfam" id="PF13860"/>
    </source>
</evidence>
<feature type="chain" id="PRO_5021730735" evidence="1">
    <location>
        <begin position="21"/>
        <end position="930"/>
    </location>
</feature>
<dbReference type="EMBL" id="SOJN01000098">
    <property type="protein sequence ID" value="TET45051.1"/>
    <property type="molecule type" value="Genomic_DNA"/>
</dbReference>
<dbReference type="Proteomes" id="UP000315525">
    <property type="component" value="Unassembled WGS sequence"/>
</dbReference>
<dbReference type="InterPro" id="IPR026444">
    <property type="entry name" value="Secre_tail"/>
</dbReference>
<sequence>MNRLCLVVLFFGLLSVSVFADPSEQAGLVGISQGLLDGPDGSMQSRFVTNPVGNPDLAGPGVSLFHHPVPDTSVLWVDRDHMNAIANDVFIAGDGMNIFAGWWLNNERVSLYRTLADETPIWFSYFNASWQVPVSGSFDASALAASGSGARLTEWDKMSFVPNWTFSWPSGYNGASSDGVAVSKDGSLVAAVCATSGDGILYVFDTETGDTVYTRHFNPTRGVYGVDMSADGHVVVVSTYDMIFIWEDGISRGNIANYGQTTARTSGDGFIVVMGNFNGYMKAFKWNSLGGYYDLLFEHRTLHPWVTSVAVSEDGSTIMAGTFQYSPVNGGKVLMYDTTSSVPLWEHENYGDYVASVALSYDGSRGVCGSWGQYGGTYGEVLSVFDRSSSTPIFSLLDDIDEPGSIFAVAISDSGDYVAAGGKAVHAREFGNGGQVYAIIIGEQPASNVGTSSIDSPGIYLERGNAVTPRATFANYGQDTATFWGHYEVLDSLGAILYSDSQQVVDLVPSFTEQVTFASTWTPTEYGPYEVTAYTVLAGDGYPGDDTLITVAKCMHDARATGITPPFPEVTVKMSLTPQVTIKNEGSYEDTITVHLSIFDSLDTEVYSDTETVYLLEPDSSFTVGFNQWTPQEVGSYSAMAWTWVIDEYNSSNDTTEKAFDCTYEIIYDDGSAEAYYIVSSEYHENKFAQRFTSTIDPPYYLSGARVFVNGTEVFELTVHKDSSGLPGEIMHGPDTVGAGSAPDWAVQDYPYILLDPLLDFWVQLHWLPASPGAPGIGADGASPRELRSWWYWDNPSDPGWHNWSSHDWMIRATVVPYSTGIEETERDFASVGVRKFRLYQNSPNPFSDRTSIRFSLGLEELSANPCIEIYDASGRLVERLNIEVDSKGQFKYVCWDGRNSDGKRLPSGIYFFRLKAKEKAATRKMVMLR</sequence>
<feature type="signal peptide" evidence="1">
    <location>
        <begin position="1"/>
        <end position="20"/>
    </location>
</feature>
<keyword evidence="1" id="KW-0732">Signal</keyword>
<dbReference type="SUPFAM" id="SSF50978">
    <property type="entry name" value="WD40 repeat-like"/>
    <property type="match status" value="1"/>
</dbReference>
<evidence type="ECO:0000313" key="3">
    <source>
        <dbReference type="EMBL" id="TET45051.1"/>
    </source>
</evidence>